<dbReference type="PANTHER" id="PTHR30485:SF2">
    <property type="entry name" value="BLL0597 PROTEIN"/>
    <property type="match status" value="1"/>
</dbReference>
<dbReference type="InterPro" id="IPR011577">
    <property type="entry name" value="Cyt_b561_bac/Ni-Hgenase"/>
</dbReference>
<evidence type="ECO:0000256" key="4">
    <source>
        <dbReference type="ARBA" id="ARBA00022989"/>
    </source>
</evidence>
<dbReference type="GO" id="GO:0020037">
    <property type="term" value="F:heme binding"/>
    <property type="evidence" value="ECO:0007669"/>
    <property type="project" value="TreeGrafter"/>
</dbReference>
<feature type="transmembrane region" description="Helical" evidence="6">
    <location>
        <begin position="150"/>
        <end position="173"/>
    </location>
</feature>
<dbReference type="InterPro" id="IPR016174">
    <property type="entry name" value="Di-haem_cyt_TM"/>
</dbReference>
<keyword evidence="2" id="KW-1003">Cell membrane</keyword>
<evidence type="ECO:0000259" key="7">
    <source>
        <dbReference type="Pfam" id="PF01292"/>
    </source>
</evidence>
<dbReference type="PANTHER" id="PTHR30485">
    <property type="entry name" value="NI/FE-HYDROGENASE 1 B-TYPE CYTOCHROME SUBUNIT"/>
    <property type="match status" value="1"/>
</dbReference>
<dbReference type="Pfam" id="PF01292">
    <property type="entry name" value="Ni_hydr_CYTB"/>
    <property type="match status" value="1"/>
</dbReference>
<feature type="transmembrane region" description="Helical" evidence="6">
    <location>
        <begin position="203"/>
        <end position="224"/>
    </location>
</feature>
<dbReference type="Proteomes" id="UP000194798">
    <property type="component" value="Unassembled WGS sequence"/>
</dbReference>
<evidence type="ECO:0000313" key="9">
    <source>
        <dbReference type="Proteomes" id="UP000194798"/>
    </source>
</evidence>
<gene>
    <name evidence="8" type="ORF">TPSD3_13920</name>
</gene>
<dbReference type="GO" id="GO:0022904">
    <property type="term" value="P:respiratory electron transport chain"/>
    <property type="evidence" value="ECO:0007669"/>
    <property type="project" value="InterPro"/>
</dbReference>
<dbReference type="EMBL" id="MSLT01000023">
    <property type="protein sequence ID" value="OUD12215.1"/>
    <property type="molecule type" value="Genomic_DNA"/>
</dbReference>
<evidence type="ECO:0000256" key="6">
    <source>
        <dbReference type="SAM" id="Phobius"/>
    </source>
</evidence>
<feature type="domain" description="Cytochrome b561 bacterial/Ni-hydrogenase" evidence="7">
    <location>
        <begin position="9"/>
        <end position="185"/>
    </location>
</feature>
<keyword evidence="9" id="KW-1185">Reference proteome</keyword>
<comment type="caution">
    <text evidence="8">The sequence shown here is derived from an EMBL/GenBank/DDBJ whole genome shotgun (WGS) entry which is preliminary data.</text>
</comment>
<proteinExistence type="predicted"/>
<dbReference type="Gene3D" id="1.20.950.20">
    <property type="entry name" value="Transmembrane di-heme cytochromes, Chain C"/>
    <property type="match status" value="1"/>
</dbReference>
<dbReference type="SUPFAM" id="SSF81342">
    <property type="entry name" value="Transmembrane di-heme cytochromes"/>
    <property type="match status" value="1"/>
</dbReference>
<evidence type="ECO:0000256" key="3">
    <source>
        <dbReference type="ARBA" id="ARBA00022692"/>
    </source>
</evidence>
<keyword evidence="5 6" id="KW-0472">Membrane</keyword>
<keyword evidence="4 6" id="KW-1133">Transmembrane helix</keyword>
<evidence type="ECO:0000313" key="8">
    <source>
        <dbReference type="EMBL" id="OUD12215.1"/>
    </source>
</evidence>
<evidence type="ECO:0000256" key="2">
    <source>
        <dbReference type="ARBA" id="ARBA00022475"/>
    </source>
</evidence>
<dbReference type="RefSeq" id="WP_086489141.1">
    <property type="nucleotide sequence ID" value="NZ_MSLT01000023.1"/>
</dbReference>
<dbReference type="GO" id="GO:0009055">
    <property type="term" value="F:electron transfer activity"/>
    <property type="evidence" value="ECO:0007669"/>
    <property type="project" value="InterPro"/>
</dbReference>
<keyword evidence="3 6" id="KW-0812">Transmembrane</keyword>
<dbReference type="OrthoDB" id="196472at2"/>
<organism evidence="8 9">
    <name type="scientific">Thioflexithrix psekupsensis</name>
    <dbReference type="NCBI Taxonomy" id="1570016"/>
    <lineage>
        <taxon>Bacteria</taxon>
        <taxon>Pseudomonadati</taxon>
        <taxon>Pseudomonadota</taxon>
        <taxon>Gammaproteobacteria</taxon>
        <taxon>Thiotrichales</taxon>
        <taxon>Thioflexithrix</taxon>
    </lineage>
</organism>
<evidence type="ECO:0000256" key="1">
    <source>
        <dbReference type="ARBA" id="ARBA00004651"/>
    </source>
</evidence>
<evidence type="ECO:0000256" key="5">
    <source>
        <dbReference type="ARBA" id="ARBA00023136"/>
    </source>
</evidence>
<feature type="transmembrane region" description="Helical" evidence="6">
    <location>
        <begin position="101"/>
        <end position="123"/>
    </location>
</feature>
<accession>A0A251X4E1</accession>
<protein>
    <recommendedName>
        <fullName evidence="7">Cytochrome b561 bacterial/Ni-hydrogenase domain-containing protein</fullName>
    </recommendedName>
</protein>
<dbReference type="GO" id="GO:0005886">
    <property type="term" value="C:plasma membrane"/>
    <property type="evidence" value="ECO:0007669"/>
    <property type="project" value="UniProtKB-SubCell"/>
</dbReference>
<reference evidence="8 9" key="1">
    <citation type="submission" date="2016-12" db="EMBL/GenBank/DDBJ databases">
        <title>Thioflexothrix psekupsii D3 genome sequencing and assembly.</title>
        <authorList>
            <person name="Fomenkov A."/>
            <person name="Vincze T."/>
            <person name="Grabovich M."/>
            <person name="Anton B.P."/>
            <person name="Dubinina G."/>
            <person name="Orlova M."/>
            <person name="Belousova E."/>
            <person name="Roberts R.J."/>
        </authorList>
    </citation>
    <scope>NUCLEOTIDE SEQUENCE [LARGE SCALE GENOMIC DNA]</scope>
    <source>
        <strain evidence="8">D3</strain>
    </source>
</reference>
<sequence length="228" mass="26272">MNQLLPVKVWDLPTRLFHWSLVLLIIFQWATASESVYYNMTWHSYGGYAILCLLAFRLLWGFFGNQYARFWQFTYSPITSLHYLLGLFKSEQKVYLGHNPLGAYSVFALLLLILIQAVTGLFADDDIFTTGPFAHWVSGDTRQGMTSIHYWNFNVLLAFIALHLSAILFYLLVKRDNLVRPMITGKKWVTPETTPHSVSQTPLWLALLLFGIATGLVLFIVLYVPSWR</sequence>
<comment type="subcellular location">
    <subcellularLocation>
        <location evidence="1">Cell membrane</location>
        <topology evidence="1">Multi-pass membrane protein</topology>
    </subcellularLocation>
</comment>
<dbReference type="AlphaFoldDB" id="A0A251X4E1"/>
<feature type="transmembrane region" description="Helical" evidence="6">
    <location>
        <begin position="45"/>
        <end position="63"/>
    </location>
</feature>
<dbReference type="InterPro" id="IPR051542">
    <property type="entry name" value="Hydrogenase_cytochrome"/>
</dbReference>
<name>A0A251X4E1_9GAMM</name>
<feature type="transmembrane region" description="Helical" evidence="6">
    <location>
        <begin position="16"/>
        <end position="38"/>
    </location>
</feature>
<feature type="transmembrane region" description="Helical" evidence="6">
    <location>
        <begin position="69"/>
        <end position="89"/>
    </location>
</feature>